<accession>A0A9J6E0Y6</accession>
<dbReference type="Proteomes" id="UP000821866">
    <property type="component" value="Chromosome 4"/>
</dbReference>
<dbReference type="AlphaFoldDB" id="A0A9J6E0Y6"/>
<comment type="caution">
    <text evidence="1">The sequence shown here is derived from an EMBL/GenBank/DDBJ whole genome shotgun (WGS) entry which is preliminary data.</text>
</comment>
<dbReference type="EMBL" id="JABSTU010000006">
    <property type="protein sequence ID" value="KAH8027777.1"/>
    <property type="molecule type" value="Genomic_DNA"/>
</dbReference>
<proteinExistence type="predicted"/>
<sequence length="203" mass="22183">MSTTAIGTAVIEASGLTAEKANEDVVCPNFTQNIVLVSTPEPDNAARYVIIKSFKIVEAEYEVNTYETAPHATCKGVIRRVDIRDSQSTIKISCMSTMRALWLQSASRPQAQSASSSTDCVCRSLCVTDRPWERDRSRSATKAPMEMPSLQKSLKTAHALGVARDPDAARYPGKQPLQIERSAGELSIRSAWCHAGCLEHLGR</sequence>
<name>A0A9J6E0Y6_RHIMP</name>
<evidence type="ECO:0000313" key="2">
    <source>
        <dbReference type="Proteomes" id="UP000821866"/>
    </source>
</evidence>
<keyword evidence="2" id="KW-1185">Reference proteome</keyword>
<reference evidence="1" key="1">
    <citation type="journal article" date="2020" name="Cell">
        <title>Large-Scale Comparative Analyses of Tick Genomes Elucidate Their Genetic Diversity and Vector Capacities.</title>
        <authorList>
            <consortium name="Tick Genome and Microbiome Consortium (TIGMIC)"/>
            <person name="Jia N."/>
            <person name="Wang J."/>
            <person name="Shi W."/>
            <person name="Du L."/>
            <person name="Sun Y."/>
            <person name="Zhan W."/>
            <person name="Jiang J.F."/>
            <person name="Wang Q."/>
            <person name="Zhang B."/>
            <person name="Ji P."/>
            <person name="Bell-Sakyi L."/>
            <person name="Cui X.M."/>
            <person name="Yuan T.T."/>
            <person name="Jiang B.G."/>
            <person name="Yang W.F."/>
            <person name="Lam T.T."/>
            <person name="Chang Q.C."/>
            <person name="Ding S.J."/>
            <person name="Wang X.J."/>
            <person name="Zhu J.G."/>
            <person name="Ruan X.D."/>
            <person name="Zhao L."/>
            <person name="Wei J.T."/>
            <person name="Ye R.Z."/>
            <person name="Que T.C."/>
            <person name="Du C.H."/>
            <person name="Zhou Y.H."/>
            <person name="Cheng J.X."/>
            <person name="Dai P.F."/>
            <person name="Guo W.B."/>
            <person name="Han X.H."/>
            <person name="Huang E.J."/>
            <person name="Li L.F."/>
            <person name="Wei W."/>
            <person name="Gao Y.C."/>
            <person name="Liu J.Z."/>
            <person name="Shao H.Z."/>
            <person name="Wang X."/>
            <person name="Wang C.C."/>
            <person name="Yang T.C."/>
            <person name="Huo Q.B."/>
            <person name="Li W."/>
            <person name="Chen H.Y."/>
            <person name="Chen S.E."/>
            <person name="Zhou L.G."/>
            <person name="Ni X.B."/>
            <person name="Tian J.H."/>
            <person name="Sheng Y."/>
            <person name="Liu T."/>
            <person name="Pan Y.S."/>
            <person name="Xia L.Y."/>
            <person name="Li J."/>
            <person name="Zhao F."/>
            <person name="Cao W.C."/>
        </authorList>
    </citation>
    <scope>NUCLEOTIDE SEQUENCE</scope>
    <source>
        <strain evidence="1">Rmic-2018</strain>
    </source>
</reference>
<organism evidence="1 2">
    <name type="scientific">Rhipicephalus microplus</name>
    <name type="common">Cattle tick</name>
    <name type="synonym">Boophilus microplus</name>
    <dbReference type="NCBI Taxonomy" id="6941"/>
    <lineage>
        <taxon>Eukaryota</taxon>
        <taxon>Metazoa</taxon>
        <taxon>Ecdysozoa</taxon>
        <taxon>Arthropoda</taxon>
        <taxon>Chelicerata</taxon>
        <taxon>Arachnida</taxon>
        <taxon>Acari</taxon>
        <taxon>Parasitiformes</taxon>
        <taxon>Ixodida</taxon>
        <taxon>Ixodoidea</taxon>
        <taxon>Ixodidae</taxon>
        <taxon>Rhipicephalinae</taxon>
        <taxon>Rhipicephalus</taxon>
        <taxon>Boophilus</taxon>
    </lineage>
</organism>
<protein>
    <submittedName>
        <fullName evidence="1">Uncharacterized protein</fullName>
    </submittedName>
</protein>
<reference evidence="1" key="2">
    <citation type="submission" date="2021-09" db="EMBL/GenBank/DDBJ databases">
        <authorList>
            <person name="Jia N."/>
            <person name="Wang J."/>
            <person name="Shi W."/>
            <person name="Du L."/>
            <person name="Sun Y."/>
            <person name="Zhan W."/>
            <person name="Jiang J."/>
            <person name="Wang Q."/>
            <person name="Zhang B."/>
            <person name="Ji P."/>
            <person name="Sakyi L.B."/>
            <person name="Cui X."/>
            <person name="Yuan T."/>
            <person name="Jiang B."/>
            <person name="Yang W."/>
            <person name="Lam T.T.-Y."/>
            <person name="Chang Q."/>
            <person name="Ding S."/>
            <person name="Wang X."/>
            <person name="Zhu J."/>
            <person name="Ruan X."/>
            <person name="Zhao L."/>
            <person name="Wei J."/>
            <person name="Que T."/>
            <person name="Du C."/>
            <person name="Cheng J."/>
            <person name="Dai P."/>
            <person name="Han X."/>
            <person name="Huang E."/>
            <person name="Gao Y."/>
            <person name="Liu J."/>
            <person name="Shao H."/>
            <person name="Ye R."/>
            <person name="Li L."/>
            <person name="Wei W."/>
            <person name="Wang X."/>
            <person name="Wang C."/>
            <person name="Huo Q."/>
            <person name="Li W."/>
            <person name="Guo W."/>
            <person name="Chen H."/>
            <person name="Chen S."/>
            <person name="Zhou L."/>
            <person name="Zhou L."/>
            <person name="Ni X."/>
            <person name="Tian J."/>
            <person name="Zhou Y."/>
            <person name="Sheng Y."/>
            <person name="Liu T."/>
            <person name="Pan Y."/>
            <person name="Xia L."/>
            <person name="Li J."/>
            <person name="Zhao F."/>
            <person name="Cao W."/>
        </authorList>
    </citation>
    <scope>NUCLEOTIDE SEQUENCE</scope>
    <source>
        <strain evidence="1">Rmic-2018</strain>
        <tissue evidence="1">Larvae</tissue>
    </source>
</reference>
<evidence type="ECO:0000313" key="1">
    <source>
        <dbReference type="EMBL" id="KAH8027777.1"/>
    </source>
</evidence>
<gene>
    <name evidence="1" type="ORF">HPB51_009497</name>
</gene>